<evidence type="ECO:0000313" key="2">
    <source>
        <dbReference type="Proteomes" id="UP000241848"/>
    </source>
</evidence>
<accession>A0A2T2WKF7</accession>
<reference evidence="1 2" key="1">
    <citation type="journal article" date="2014" name="BMC Genomics">
        <title>Comparison of environmental and isolate Sulfobacillus genomes reveals diverse carbon, sulfur, nitrogen, and hydrogen metabolisms.</title>
        <authorList>
            <person name="Justice N.B."/>
            <person name="Norman A."/>
            <person name="Brown C.T."/>
            <person name="Singh A."/>
            <person name="Thomas B.C."/>
            <person name="Banfield J.F."/>
        </authorList>
    </citation>
    <scope>NUCLEOTIDE SEQUENCE [LARGE SCALE GENOMIC DNA]</scope>
    <source>
        <strain evidence="1">AMDSBA3</strain>
    </source>
</reference>
<sequence>MRHDASPDLVPIADYTNTSAYAPEDSLIARVRRVQVRFVTKDEMPRWIDLMAQHHYLGRPDMVGQVSCDIVTVDDEWVALLGWASAALPVKARDRCRCGKFFVVIVLQHPPTPSSGPLRGRNPTPG</sequence>
<dbReference type="EMBL" id="PXYV01000013">
    <property type="protein sequence ID" value="PSR22729.1"/>
    <property type="molecule type" value="Genomic_DNA"/>
</dbReference>
<dbReference type="Proteomes" id="UP000241848">
    <property type="component" value="Unassembled WGS sequence"/>
</dbReference>
<comment type="caution">
    <text evidence="1">The sequence shown here is derived from an EMBL/GenBank/DDBJ whole genome shotgun (WGS) entry which is preliminary data.</text>
</comment>
<proteinExistence type="predicted"/>
<evidence type="ECO:0000313" key="1">
    <source>
        <dbReference type="EMBL" id="PSR22729.1"/>
    </source>
</evidence>
<protein>
    <submittedName>
        <fullName evidence="1">Uncharacterized protein</fullName>
    </submittedName>
</protein>
<organism evidence="1 2">
    <name type="scientific">Sulfobacillus acidophilus</name>
    <dbReference type="NCBI Taxonomy" id="53633"/>
    <lineage>
        <taxon>Bacteria</taxon>
        <taxon>Bacillati</taxon>
        <taxon>Bacillota</taxon>
        <taxon>Clostridia</taxon>
        <taxon>Eubacteriales</taxon>
        <taxon>Clostridiales Family XVII. Incertae Sedis</taxon>
        <taxon>Sulfobacillus</taxon>
    </lineage>
</organism>
<name>A0A2T2WKF7_9FIRM</name>
<gene>
    <name evidence="1" type="ORF">C7B45_05900</name>
</gene>
<dbReference type="AlphaFoldDB" id="A0A2T2WKF7"/>